<organism evidence="2 3">
    <name type="scientific">Symbiodinium natans</name>
    <dbReference type="NCBI Taxonomy" id="878477"/>
    <lineage>
        <taxon>Eukaryota</taxon>
        <taxon>Sar</taxon>
        <taxon>Alveolata</taxon>
        <taxon>Dinophyceae</taxon>
        <taxon>Suessiales</taxon>
        <taxon>Symbiodiniaceae</taxon>
        <taxon>Symbiodinium</taxon>
    </lineage>
</organism>
<dbReference type="EMBL" id="CAJNDS010002087">
    <property type="protein sequence ID" value="CAE7317987.1"/>
    <property type="molecule type" value="Genomic_DNA"/>
</dbReference>
<proteinExistence type="predicted"/>
<dbReference type="OrthoDB" id="10436697at2759"/>
<evidence type="ECO:0000313" key="3">
    <source>
        <dbReference type="Proteomes" id="UP000604046"/>
    </source>
</evidence>
<dbReference type="AlphaFoldDB" id="A0A812NL38"/>
<reference evidence="2" key="1">
    <citation type="submission" date="2021-02" db="EMBL/GenBank/DDBJ databases">
        <authorList>
            <person name="Dougan E. K."/>
            <person name="Rhodes N."/>
            <person name="Thang M."/>
            <person name="Chan C."/>
        </authorList>
    </citation>
    <scope>NUCLEOTIDE SEQUENCE</scope>
</reference>
<name>A0A812NL38_9DINO</name>
<comment type="caution">
    <text evidence="2">The sequence shown here is derived from an EMBL/GenBank/DDBJ whole genome shotgun (WGS) entry which is preliminary data.</text>
</comment>
<gene>
    <name evidence="2" type="primary">STK36</name>
    <name evidence="2" type="ORF">SNAT2548_LOCUS16670</name>
</gene>
<keyword evidence="3" id="KW-1185">Reference proteome</keyword>
<protein>
    <submittedName>
        <fullName evidence="2">STK36 protein</fullName>
    </submittedName>
</protein>
<accession>A0A812NL38</accession>
<evidence type="ECO:0000313" key="2">
    <source>
        <dbReference type="EMBL" id="CAE7317987.1"/>
    </source>
</evidence>
<sequence length="160" mass="18311">MTGHQAHAVEYARDDADCPYDGRHAANDARDDANDARHDAWHDAYDAGHDGDAGHDAQRAAKVEEVKKDFLNLKFGDREPPIDQDVKAFMDKHKIDDKALLKRLNEEIMKKRDTKESVLLKLDELLEDMGDPKGYLEMKLEAFALLWDRLPFAQLSLIWP</sequence>
<dbReference type="Proteomes" id="UP000604046">
    <property type="component" value="Unassembled WGS sequence"/>
</dbReference>
<feature type="compositionally biased region" description="Basic and acidic residues" evidence="1">
    <location>
        <begin position="10"/>
        <end position="35"/>
    </location>
</feature>
<evidence type="ECO:0000256" key="1">
    <source>
        <dbReference type="SAM" id="MobiDB-lite"/>
    </source>
</evidence>
<feature type="region of interest" description="Disordered" evidence="1">
    <location>
        <begin position="1"/>
        <end position="35"/>
    </location>
</feature>